<dbReference type="EMBL" id="MNBE01000058">
    <property type="protein sequence ID" value="OKP14846.1"/>
    <property type="molecule type" value="Genomic_DNA"/>
</dbReference>
<protein>
    <submittedName>
        <fullName evidence="1">Uncharacterized protein</fullName>
    </submittedName>
</protein>
<dbReference type="AlphaFoldDB" id="A0A1Q5UQU9"/>
<proteinExistence type="predicted"/>
<comment type="caution">
    <text evidence="1">The sequence shown here is derived from an EMBL/GenBank/DDBJ whole genome shotgun (WGS) entry which is preliminary data.</text>
</comment>
<name>A0A1Q5UQU9_9EURO</name>
<accession>A0A1Q5UQU9</accession>
<evidence type="ECO:0000313" key="1">
    <source>
        <dbReference type="EMBL" id="OKP14846.1"/>
    </source>
</evidence>
<dbReference type="STRING" id="1316194.A0A1Q5UQU9"/>
<reference evidence="1 2" key="1">
    <citation type="submission" date="2016-10" db="EMBL/GenBank/DDBJ databases">
        <title>Genome sequence of the ascomycete fungus Penicillium subrubescens.</title>
        <authorList>
            <person name="De Vries R.P."/>
            <person name="Peng M."/>
            <person name="Dilokpimol A."/>
            <person name="Hilden K."/>
            <person name="Makela M.R."/>
            <person name="Grigoriev I."/>
            <person name="Riley R."/>
            <person name="Granchi Z."/>
        </authorList>
    </citation>
    <scope>NUCLEOTIDE SEQUENCE [LARGE SCALE GENOMIC DNA]</scope>
    <source>
        <strain evidence="1 2">CBS 132785</strain>
    </source>
</reference>
<sequence length="67" mass="7344">MSGLEDICCRSYEKIAKLDTTHFVNNVRINITEGAAAASMTASVLLQHYRTRTGKITGAEYYMAGSL</sequence>
<gene>
    <name evidence="1" type="ORF">PENSUB_5910</name>
</gene>
<evidence type="ECO:0000313" key="2">
    <source>
        <dbReference type="Proteomes" id="UP000186955"/>
    </source>
</evidence>
<organism evidence="1 2">
    <name type="scientific">Penicillium subrubescens</name>
    <dbReference type="NCBI Taxonomy" id="1316194"/>
    <lineage>
        <taxon>Eukaryota</taxon>
        <taxon>Fungi</taxon>
        <taxon>Dikarya</taxon>
        <taxon>Ascomycota</taxon>
        <taxon>Pezizomycotina</taxon>
        <taxon>Eurotiomycetes</taxon>
        <taxon>Eurotiomycetidae</taxon>
        <taxon>Eurotiales</taxon>
        <taxon>Aspergillaceae</taxon>
        <taxon>Penicillium</taxon>
    </lineage>
</organism>
<dbReference type="Proteomes" id="UP000186955">
    <property type="component" value="Unassembled WGS sequence"/>
</dbReference>
<keyword evidence="2" id="KW-1185">Reference proteome</keyword>